<proteinExistence type="inferred from homology"/>
<gene>
    <name evidence="10" type="ORF">MELLADRAFT_123845</name>
</gene>
<evidence type="ECO:0000256" key="8">
    <source>
        <dbReference type="SAM" id="MobiDB-lite"/>
    </source>
</evidence>
<dbReference type="VEuPathDB" id="FungiDB:MELLADRAFT_123845"/>
<accession>F4S392</accession>
<dbReference type="GO" id="GO:0004843">
    <property type="term" value="F:cysteine-type deubiquitinase activity"/>
    <property type="evidence" value="ECO:0007669"/>
    <property type="project" value="UniProtKB-UniRule"/>
</dbReference>
<comment type="catalytic activity">
    <reaction evidence="1 7">
        <text>Thiol-dependent hydrolysis of ester, thioester, amide, peptide and isopeptide bonds formed by the C-terminal Gly of ubiquitin (a 76-residue protein attached to proteins as an intracellular targeting signal).</text>
        <dbReference type="EC" id="3.4.19.12"/>
    </reaction>
</comment>
<dbReference type="PROSITE" id="PS00972">
    <property type="entry name" value="USP_1"/>
    <property type="match status" value="2"/>
</dbReference>
<feature type="compositionally biased region" description="Low complexity" evidence="8">
    <location>
        <begin position="38"/>
        <end position="54"/>
    </location>
</feature>
<evidence type="ECO:0000256" key="1">
    <source>
        <dbReference type="ARBA" id="ARBA00000707"/>
    </source>
</evidence>
<keyword evidence="6 7" id="KW-0788">Thiol protease</keyword>
<sequence length="775" mass="86676">MWIGNLKATSKRKLELLSRHISTLSSPLVAARKKARTGARTTSTSKVSSPTSNLSFPENQTAVLDKYMPAIRTHEVRKAARKLIRNARIRKFESRKKTQRGRLHPRVIGKGFVNVGNSCYINAILQALVHLSPLAVDISDIYHEPSSCALRLSSKWCAMCALQSLVISRYQSFGTSRRKVPTVFTSHLPEYASSLTPGMQEDAHEFLSLVLSALQNAELGLDAISFGKSTEAQRDKTLVSQLFEGTLIRGIICSVCGSGRAMTEPFQNVGVSLSSLTVEESINGMVSEETIDHYHCEECNNRQEAYRRTELLSAPRVLIANLHRFSAYGEKVHDHIDLSTTLKLISTSNGAEALYQLQAVVCHTGMSTHNGHYYTYVKGFNGRWYLLNDHKTTRVEEDQMKQDPGSYLLFYTTDVSRLPSFEFLHTLKAARKLFRNARIRRRQARQNTHKQRFPRPIGKGFVNVGNSCYINAILQALVHLPLLAVNLSDLYHTPSSCPLRLSSKWCAICALQSLVISRYQSIRSSRRKVPKVFTSHLADYAPSLTPGMQEDAHEFLSLVFNALQNAELGLDANSFGQFTDAECKKTLVSQLFEGSLIRATICSGCNTGTTAVDSFQNVGVSLSSVTVEQSINGMVSEEILDEYHCEECDGPQEAHSRTELLSAPRILMANLHRFSTYGGKIHTQIDLSTTLKLISTSNGVESLHQLQAVVCHAGLNTNCGHYYSYVKGIDGRWYLFNDHKVERVHETHMRQDPGAYLLFYSTDVSRLPSFEFMNN</sequence>
<dbReference type="InterPro" id="IPR018200">
    <property type="entry name" value="USP_CS"/>
</dbReference>
<dbReference type="EC" id="3.4.19.12" evidence="7"/>
<dbReference type="Gene3D" id="3.90.70.10">
    <property type="entry name" value="Cysteine proteinases"/>
    <property type="match status" value="2"/>
</dbReference>
<dbReference type="GO" id="GO:0005829">
    <property type="term" value="C:cytosol"/>
    <property type="evidence" value="ECO:0007669"/>
    <property type="project" value="TreeGrafter"/>
</dbReference>
<dbReference type="InterPro" id="IPR038765">
    <property type="entry name" value="Papain-like_cys_pep_sf"/>
</dbReference>
<organism evidence="11">
    <name type="scientific">Melampsora larici-populina (strain 98AG31 / pathotype 3-4-7)</name>
    <name type="common">Poplar leaf rust fungus</name>
    <dbReference type="NCBI Taxonomy" id="747676"/>
    <lineage>
        <taxon>Eukaryota</taxon>
        <taxon>Fungi</taxon>
        <taxon>Dikarya</taxon>
        <taxon>Basidiomycota</taxon>
        <taxon>Pucciniomycotina</taxon>
        <taxon>Pucciniomycetes</taxon>
        <taxon>Pucciniales</taxon>
        <taxon>Melampsoraceae</taxon>
        <taxon>Melampsora</taxon>
    </lineage>
</organism>
<keyword evidence="4 7" id="KW-0833">Ubl conjugation pathway</keyword>
<dbReference type="InParanoid" id="F4S392"/>
<dbReference type="eggNOG" id="KOG1865">
    <property type="taxonomic scope" value="Eukaryota"/>
</dbReference>
<evidence type="ECO:0000256" key="2">
    <source>
        <dbReference type="ARBA" id="ARBA00009085"/>
    </source>
</evidence>
<evidence type="ECO:0000256" key="4">
    <source>
        <dbReference type="ARBA" id="ARBA00022786"/>
    </source>
</evidence>
<dbReference type="InterPro" id="IPR001394">
    <property type="entry name" value="Peptidase_C19_UCH"/>
</dbReference>
<dbReference type="GO" id="GO:0016579">
    <property type="term" value="P:protein deubiquitination"/>
    <property type="evidence" value="ECO:0007669"/>
    <property type="project" value="InterPro"/>
</dbReference>
<keyword evidence="11" id="KW-1185">Reference proteome</keyword>
<dbReference type="Pfam" id="PF00443">
    <property type="entry name" value="UCH"/>
    <property type="match status" value="2"/>
</dbReference>
<dbReference type="OrthoDB" id="420187at2759"/>
<feature type="region of interest" description="Disordered" evidence="8">
    <location>
        <begin position="28"/>
        <end position="54"/>
    </location>
</feature>
<evidence type="ECO:0000256" key="3">
    <source>
        <dbReference type="ARBA" id="ARBA00022670"/>
    </source>
</evidence>
<evidence type="ECO:0000256" key="5">
    <source>
        <dbReference type="ARBA" id="ARBA00022801"/>
    </source>
</evidence>
<dbReference type="PROSITE" id="PS50235">
    <property type="entry name" value="USP_3"/>
    <property type="match status" value="2"/>
</dbReference>
<dbReference type="PANTHER" id="PTHR24006:SF758">
    <property type="entry name" value="UBIQUITIN CARBOXYL-TERMINAL HYDROLASE 36"/>
    <property type="match status" value="1"/>
</dbReference>
<dbReference type="GO" id="GO:0005634">
    <property type="term" value="C:nucleus"/>
    <property type="evidence" value="ECO:0007669"/>
    <property type="project" value="TreeGrafter"/>
</dbReference>
<dbReference type="GO" id="GO:0006508">
    <property type="term" value="P:proteolysis"/>
    <property type="evidence" value="ECO:0007669"/>
    <property type="project" value="UniProtKB-KW"/>
</dbReference>
<feature type="domain" description="USP" evidence="9">
    <location>
        <begin position="110"/>
        <end position="414"/>
    </location>
</feature>
<protein>
    <recommendedName>
        <fullName evidence="7">Ubiquitin carboxyl-terminal hydrolase</fullName>
        <ecNumber evidence="7">3.4.19.12</ecNumber>
    </recommendedName>
</protein>
<keyword evidence="5 7" id="KW-0378">Hydrolase</keyword>
<dbReference type="SUPFAM" id="SSF54001">
    <property type="entry name" value="Cysteine proteinases"/>
    <property type="match status" value="2"/>
</dbReference>
<feature type="domain" description="USP" evidence="9">
    <location>
        <begin position="459"/>
        <end position="763"/>
    </location>
</feature>
<dbReference type="HOGENOM" id="CLU_360951_0_0_1"/>
<evidence type="ECO:0000256" key="6">
    <source>
        <dbReference type="ARBA" id="ARBA00022807"/>
    </source>
</evidence>
<evidence type="ECO:0000313" key="11">
    <source>
        <dbReference type="Proteomes" id="UP000001072"/>
    </source>
</evidence>
<evidence type="ECO:0000313" key="10">
    <source>
        <dbReference type="EMBL" id="EGG00944.1"/>
    </source>
</evidence>
<dbReference type="Proteomes" id="UP000001072">
    <property type="component" value="Unassembled WGS sequence"/>
</dbReference>
<dbReference type="InterPro" id="IPR028889">
    <property type="entry name" value="USP"/>
</dbReference>
<dbReference type="PANTHER" id="PTHR24006">
    <property type="entry name" value="UBIQUITIN CARBOXYL-TERMINAL HYDROLASE"/>
    <property type="match status" value="1"/>
</dbReference>
<evidence type="ECO:0000259" key="9">
    <source>
        <dbReference type="PROSITE" id="PS50235"/>
    </source>
</evidence>
<keyword evidence="3 7" id="KW-0645">Protease</keyword>
<dbReference type="PROSITE" id="PS00973">
    <property type="entry name" value="USP_2"/>
    <property type="match status" value="1"/>
</dbReference>
<dbReference type="KEGG" id="mlr:MELLADRAFT_123845"/>
<dbReference type="EMBL" id="GL883142">
    <property type="protein sequence ID" value="EGG00944.1"/>
    <property type="molecule type" value="Genomic_DNA"/>
</dbReference>
<dbReference type="STRING" id="747676.F4S392"/>
<dbReference type="AlphaFoldDB" id="F4S392"/>
<dbReference type="GeneID" id="18926497"/>
<reference evidence="11" key="1">
    <citation type="journal article" date="2011" name="Proc. Natl. Acad. Sci. U.S.A.">
        <title>Obligate biotrophy features unraveled by the genomic analysis of rust fungi.</title>
        <authorList>
            <person name="Duplessis S."/>
            <person name="Cuomo C.A."/>
            <person name="Lin Y.-C."/>
            <person name="Aerts A."/>
            <person name="Tisserant E."/>
            <person name="Veneault-Fourrey C."/>
            <person name="Joly D.L."/>
            <person name="Hacquard S."/>
            <person name="Amselem J."/>
            <person name="Cantarel B.L."/>
            <person name="Chiu R."/>
            <person name="Coutinho P.M."/>
            <person name="Feau N."/>
            <person name="Field M."/>
            <person name="Frey P."/>
            <person name="Gelhaye E."/>
            <person name="Goldberg J."/>
            <person name="Grabherr M.G."/>
            <person name="Kodira C.D."/>
            <person name="Kohler A."/>
            <person name="Kuees U."/>
            <person name="Lindquist E.A."/>
            <person name="Lucas S.M."/>
            <person name="Mago R."/>
            <person name="Mauceli E."/>
            <person name="Morin E."/>
            <person name="Murat C."/>
            <person name="Pangilinan J.L."/>
            <person name="Park R."/>
            <person name="Pearson M."/>
            <person name="Quesneville H."/>
            <person name="Rouhier N."/>
            <person name="Sakthikumar S."/>
            <person name="Salamov A.A."/>
            <person name="Schmutz J."/>
            <person name="Selles B."/>
            <person name="Shapiro H."/>
            <person name="Tanguay P."/>
            <person name="Tuskan G.A."/>
            <person name="Henrissat B."/>
            <person name="Van de Peer Y."/>
            <person name="Rouze P."/>
            <person name="Ellis J.G."/>
            <person name="Dodds P.N."/>
            <person name="Schein J.E."/>
            <person name="Zhong S."/>
            <person name="Hamelin R.C."/>
            <person name="Grigoriev I.V."/>
            <person name="Szabo L.J."/>
            <person name="Martin F."/>
        </authorList>
    </citation>
    <scope>NUCLEOTIDE SEQUENCE [LARGE SCALE GENOMIC DNA]</scope>
    <source>
        <strain evidence="11">98AG31 / pathotype 3-4-7</strain>
    </source>
</reference>
<dbReference type="InterPro" id="IPR050164">
    <property type="entry name" value="Peptidase_C19"/>
</dbReference>
<comment type="similarity">
    <text evidence="2 7">Belongs to the peptidase C19 family.</text>
</comment>
<dbReference type="RefSeq" id="XP_007415792.1">
    <property type="nucleotide sequence ID" value="XM_007415730.1"/>
</dbReference>
<evidence type="ECO:0000256" key="7">
    <source>
        <dbReference type="RuleBase" id="RU366025"/>
    </source>
</evidence>
<name>F4S392_MELLP</name>